<protein>
    <submittedName>
        <fullName evidence="1">Uncharacterized protein</fullName>
    </submittedName>
</protein>
<reference evidence="2" key="1">
    <citation type="journal article" date="2019" name="Int. J. Syst. Evol. Microbiol.">
        <title>The Global Catalogue of Microorganisms (GCM) 10K type strain sequencing project: providing services to taxonomists for standard genome sequencing and annotation.</title>
        <authorList>
            <consortium name="The Broad Institute Genomics Platform"/>
            <consortium name="The Broad Institute Genome Sequencing Center for Infectious Disease"/>
            <person name="Wu L."/>
            <person name="Ma J."/>
        </authorList>
    </citation>
    <scope>NUCLEOTIDE SEQUENCE [LARGE SCALE GENOMIC DNA]</scope>
    <source>
        <strain evidence="2">KACC 11904</strain>
    </source>
</reference>
<sequence length="92" mass="9625">MRLRSWFHPNSTCTCEALAINATGALTGSSLVSANGDKSVPLTAAAIRLQVQRHGCKGVISIRSLKKLAANASLSGQSVKEIMSLVIALYVA</sequence>
<evidence type="ECO:0000313" key="2">
    <source>
        <dbReference type="Proteomes" id="UP001596044"/>
    </source>
</evidence>
<evidence type="ECO:0000313" key="1">
    <source>
        <dbReference type="EMBL" id="MFC5446970.1"/>
    </source>
</evidence>
<proteinExistence type="predicted"/>
<name>A0ABW0K0R8_9BACL</name>
<dbReference type="Proteomes" id="UP001596044">
    <property type="component" value="Unassembled WGS sequence"/>
</dbReference>
<keyword evidence="2" id="KW-1185">Reference proteome</keyword>
<comment type="caution">
    <text evidence="1">The sequence shown here is derived from an EMBL/GenBank/DDBJ whole genome shotgun (WGS) entry which is preliminary data.</text>
</comment>
<gene>
    <name evidence="1" type="ORF">ACFPOG_01730</name>
</gene>
<organism evidence="1 2">
    <name type="scientific">Paenibacillus aestuarii</name>
    <dbReference type="NCBI Taxonomy" id="516965"/>
    <lineage>
        <taxon>Bacteria</taxon>
        <taxon>Bacillati</taxon>
        <taxon>Bacillota</taxon>
        <taxon>Bacilli</taxon>
        <taxon>Bacillales</taxon>
        <taxon>Paenibacillaceae</taxon>
        <taxon>Paenibacillus</taxon>
    </lineage>
</organism>
<dbReference type="RefSeq" id="WP_270880347.1">
    <property type="nucleotide sequence ID" value="NZ_JAQFVF010000033.1"/>
</dbReference>
<accession>A0ABW0K0R8</accession>
<dbReference type="EMBL" id="JBHSMJ010000004">
    <property type="protein sequence ID" value="MFC5446970.1"/>
    <property type="molecule type" value="Genomic_DNA"/>
</dbReference>